<dbReference type="SFLD" id="SFLDG01388">
    <property type="entry name" value="7_8-didemethyl-8-hydroxy-5-dea"/>
    <property type="match status" value="2"/>
</dbReference>
<dbReference type="InterPro" id="IPR007197">
    <property type="entry name" value="rSAM"/>
</dbReference>
<dbReference type="GO" id="GO:0051539">
    <property type="term" value="F:4 iron, 4 sulfur cluster binding"/>
    <property type="evidence" value="ECO:0007669"/>
    <property type="project" value="UniProtKB-KW"/>
</dbReference>
<dbReference type="NCBIfam" id="NF005609">
    <property type="entry name" value="PRK07360.1"/>
    <property type="match status" value="1"/>
</dbReference>
<dbReference type="UniPathway" id="UPA00072"/>
<comment type="function">
    <text evidence="2">Catalyzes the radical-mediated synthesis of 7,8-didemethyl-8-hydroxy-5-deazariboflavin (FO) from 5-amino-6-(D-ribitylamino)uracil and L-tyrosine.</text>
</comment>
<evidence type="ECO:0000256" key="1">
    <source>
        <dbReference type="ARBA" id="ARBA00001966"/>
    </source>
</evidence>
<sequence>MIEDVTDLPNPSLPSAPQGPPAAGPGGAAGSSPVAPSASAMRRALRRARDGATLNLDEAVVLLHARDADLDDLCATAARVRDVGLRDSGYAGDVLPITYSRKVFIPLTRLCRDKCHYCTFVTVPGKLRAAGHGMYLEPDEVLDIARRGAELGCKEALFTLGDRPEERWSEARQWLDERGYDSTLDYVRAMSIRVLEETGLLPHLNPGVMSWAELSRLKPVAPSMGMMLETTSTRLFTEKGQAHYGSPDKDPAVRLRALTDAGRLSVPFTTGILVGIGENLTERAESILAIRKAHKAFGHVQEVIVQNFLAKSDTAMRDTPDADLQEFRATIAVTRILLGPKMRVQAPPNLVSLDECRALLAAGVDDWGGVSPLTPDHVNPERPWPNLEVLAQVTADAGYVLTERVTAHPKYVLAGHPWIDPRVSAHVAALADPATGLARPDTKPTGLPWQEPDHDWESVGRIDLNTAIDSEGRNTESRSDSALSDDGLGAFGDWETIREQVHELAAAAPERFDADVMAALRAAERDPAGLTDDQYLALATADGAALEAVTAFADQLRRDTVGDDVTYIVNRNINFTNICYTGCRFCAFAQRKGDADAFTLSSEEVADRAWEAWVEGATEICMQGGIDPELPVTGYADLVRAIKNRVPEMHVHAFSPMEVVNGASRGGQSIHDWLSALKEAGLDTIPGTAAEILDDEVRWILTKGKLPTSAWIEVITTAHRLGIRSSSTMMYGHVDNPKHWVGHLRVLRGIQDETGGFTEFVLLPFVHQSAPLYLAGASRPGPTVRDNRAAHALARIMLHGRIANIQTSWVKLGITGTQLMLNGGANDLGGTLMEETISRMAGSEHGSAKTVAELTEIATGIGRPVRQRTTTYGTPPRRTPVSLPVS</sequence>
<evidence type="ECO:0000256" key="2">
    <source>
        <dbReference type="ARBA" id="ARBA00003692"/>
    </source>
</evidence>
<evidence type="ECO:0000256" key="17">
    <source>
        <dbReference type="ARBA" id="ARBA00048974"/>
    </source>
</evidence>
<dbReference type="HAMAP" id="MF_01612">
    <property type="entry name" value="FO_synth_sub2"/>
    <property type="match status" value="1"/>
</dbReference>
<dbReference type="FunFam" id="3.20.20.70:FF:000134">
    <property type="entry name" value="7,8-didemethyl-8-hydroxy-5-deazariboflavin synthase"/>
    <property type="match status" value="1"/>
</dbReference>
<dbReference type="Pfam" id="PF04055">
    <property type="entry name" value="Radical_SAM"/>
    <property type="match status" value="2"/>
</dbReference>
<evidence type="ECO:0000256" key="3">
    <source>
        <dbReference type="ARBA" id="ARBA00004712"/>
    </source>
</evidence>
<dbReference type="EMBL" id="UGRY01000002">
    <property type="protein sequence ID" value="SUA73142.1"/>
    <property type="molecule type" value="Genomic_DNA"/>
</dbReference>
<comment type="catalytic activity">
    <reaction evidence="16">
        <text>5-amino-6-(D-ribitylamino)uracil + L-tyrosine + S-adenosyl-L-methionine = 5-amino-5-(4-hydroxybenzyl)-6-(D-ribitylimino)-5,6-dihydrouracil + 2-iminoacetate + 5'-deoxyadenosine + L-methionine + H(+)</text>
        <dbReference type="Rhea" id="RHEA:55200"/>
        <dbReference type="ChEBI" id="CHEBI:15378"/>
        <dbReference type="ChEBI" id="CHEBI:15934"/>
        <dbReference type="ChEBI" id="CHEBI:17319"/>
        <dbReference type="ChEBI" id="CHEBI:57844"/>
        <dbReference type="ChEBI" id="CHEBI:58315"/>
        <dbReference type="ChEBI" id="CHEBI:59789"/>
        <dbReference type="ChEBI" id="CHEBI:77846"/>
        <dbReference type="ChEBI" id="CHEBI:85936"/>
        <dbReference type="EC" id="2.5.1.147"/>
    </reaction>
</comment>
<dbReference type="PANTHER" id="PTHR43076">
    <property type="entry name" value="FO SYNTHASE (COFH)"/>
    <property type="match status" value="1"/>
</dbReference>
<dbReference type="RefSeq" id="WP_039816959.1">
    <property type="nucleotide sequence ID" value="NZ_UGRY01000002.1"/>
</dbReference>
<evidence type="ECO:0000256" key="13">
    <source>
        <dbReference type="ARBA" id="ARBA00023004"/>
    </source>
</evidence>
<dbReference type="SFLD" id="SFLDF00293">
    <property type="entry name" value="((2_3_4_5-tetrahydroxypentyl)a"/>
    <property type="match status" value="1"/>
</dbReference>
<dbReference type="HAMAP" id="MF_01611">
    <property type="entry name" value="FO_synth_sub1"/>
    <property type="match status" value="1"/>
</dbReference>
<dbReference type="CDD" id="cd01335">
    <property type="entry name" value="Radical_SAM"/>
    <property type="match status" value="2"/>
</dbReference>
<dbReference type="InterPro" id="IPR006638">
    <property type="entry name" value="Elp3/MiaA/NifB-like_rSAM"/>
</dbReference>
<organism evidence="20 21">
    <name type="scientific">Nocardia otitidiscaviarum</name>
    <dbReference type="NCBI Taxonomy" id="1823"/>
    <lineage>
        <taxon>Bacteria</taxon>
        <taxon>Bacillati</taxon>
        <taxon>Actinomycetota</taxon>
        <taxon>Actinomycetes</taxon>
        <taxon>Mycobacteriales</taxon>
        <taxon>Nocardiaceae</taxon>
        <taxon>Nocardia</taxon>
    </lineage>
</organism>
<dbReference type="NCBIfam" id="TIGR03550">
    <property type="entry name" value="F420_cofG"/>
    <property type="match status" value="1"/>
</dbReference>
<name>A0A378Y7E4_9NOCA</name>
<keyword evidence="10" id="KW-0808">Transferase</keyword>
<keyword evidence="21" id="KW-1185">Reference proteome</keyword>
<dbReference type="SFLD" id="SFLDF00343">
    <property type="entry name" value="aminofutalosine_synthase_(mqnE"/>
    <property type="match status" value="1"/>
</dbReference>
<dbReference type="EC" id="4.3.1.32" evidence="6"/>
<dbReference type="SFLD" id="SFLDS00029">
    <property type="entry name" value="Radical_SAM"/>
    <property type="match status" value="2"/>
</dbReference>
<keyword evidence="15" id="KW-0456">Lyase</keyword>
<comment type="similarity">
    <text evidence="5">In the N-terminal section; belongs to the radical SAM superfamily. CofG family.</text>
</comment>
<dbReference type="SFLD" id="SFLDF00294">
    <property type="entry name" value="7_8-didemethyl-8-hydroxy-5-dea"/>
    <property type="match status" value="1"/>
</dbReference>
<evidence type="ECO:0000256" key="6">
    <source>
        <dbReference type="ARBA" id="ARBA00012126"/>
    </source>
</evidence>
<evidence type="ECO:0000256" key="10">
    <source>
        <dbReference type="ARBA" id="ARBA00022679"/>
    </source>
</evidence>
<gene>
    <name evidence="20" type="ORF">NCTC1934_00578</name>
</gene>
<evidence type="ECO:0000256" key="15">
    <source>
        <dbReference type="ARBA" id="ARBA00023239"/>
    </source>
</evidence>
<proteinExistence type="inferred from homology"/>
<protein>
    <recommendedName>
        <fullName evidence="8">FO synthase</fullName>
        <ecNumber evidence="7">2.5.1.147</ecNumber>
        <ecNumber evidence="6">4.3.1.32</ecNumber>
    </recommendedName>
</protein>
<evidence type="ECO:0000256" key="12">
    <source>
        <dbReference type="ARBA" id="ARBA00022723"/>
    </source>
</evidence>
<evidence type="ECO:0000256" key="11">
    <source>
        <dbReference type="ARBA" id="ARBA00022691"/>
    </source>
</evidence>
<dbReference type="InterPro" id="IPR045567">
    <property type="entry name" value="CofH/MnqC-like_C"/>
</dbReference>
<dbReference type="PROSITE" id="PS51918">
    <property type="entry name" value="RADICAL_SAM"/>
    <property type="match status" value="2"/>
</dbReference>
<keyword evidence="9" id="KW-0004">4Fe-4S</keyword>
<feature type="compositionally biased region" description="Low complexity" evidence="18">
    <location>
        <begin position="30"/>
        <end position="42"/>
    </location>
</feature>
<dbReference type="Pfam" id="PF19288">
    <property type="entry name" value="CofH_C"/>
    <property type="match status" value="1"/>
</dbReference>
<feature type="region of interest" description="Disordered" evidence="18">
    <location>
        <begin position="436"/>
        <end position="455"/>
    </location>
</feature>
<dbReference type="EC" id="2.5.1.147" evidence="7"/>
<dbReference type="STRING" id="1406858.GCA_000710895_01397"/>
<comment type="similarity">
    <text evidence="4">In the C-terminal section; belongs to the radical SAM superfamily. CofH family.</text>
</comment>
<dbReference type="InterPro" id="IPR019940">
    <property type="entry name" value="CofH_family"/>
</dbReference>
<comment type="cofactor">
    <cofactor evidence="1">
        <name>[4Fe-4S] cluster</name>
        <dbReference type="ChEBI" id="CHEBI:49883"/>
    </cofactor>
</comment>
<dbReference type="Gene3D" id="3.20.20.70">
    <property type="entry name" value="Aldolase class I"/>
    <property type="match status" value="2"/>
</dbReference>
<keyword evidence="13" id="KW-0408">Iron</keyword>
<dbReference type="NCBIfam" id="TIGR03551">
    <property type="entry name" value="F420_cofH"/>
    <property type="match status" value="1"/>
</dbReference>
<evidence type="ECO:0000256" key="14">
    <source>
        <dbReference type="ARBA" id="ARBA00023014"/>
    </source>
</evidence>
<comment type="pathway">
    <text evidence="3">Cofactor biosynthesis; coenzyme F0 biosynthesis.</text>
</comment>
<dbReference type="InterPro" id="IPR034405">
    <property type="entry name" value="F420"/>
</dbReference>
<dbReference type="NCBIfam" id="TIGR00423">
    <property type="entry name" value="CofH family radical SAM protein"/>
    <property type="match status" value="1"/>
</dbReference>
<accession>A0A378Y7E4</accession>
<dbReference type="InterPro" id="IPR020050">
    <property type="entry name" value="FO_synthase_su2"/>
</dbReference>
<dbReference type="SUPFAM" id="SSF102114">
    <property type="entry name" value="Radical SAM enzymes"/>
    <property type="match status" value="2"/>
</dbReference>
<feature type="compositionally biased region" description="Low complexity" evidence="18">
    <location>
        <begin position="868"/>
        <end position="880"/>
    </location>
</feature>
<keyword evidence="12" id="KW-0479">Metal-binding</keyword>
<evidence type="ECO:0000256" key="16">
    <source>
        <dbReference type="ARBA" id="ARBA00048468"/>
    </source>
</evidence>
<comment type="catalytic activity">
    <reaction evidence="17">
        <text>5-amino-5-(4-hydroxybenzyl)-6-(D-ribitylimino)-5,6-dihydrouracil + S-adenosyl-L-methionine = 7,8-didemethyl-8-hydroxy-5-deazariboflavin + 5'-deoxyadenosine + L-methionine + NH4(+) + H(+)</text>
        <dbReference type="Rhea" id="RHEA:55204"/>
        <dbReference type="ChEBI" id="CHEBI:15378"/>
        <dbReference type="ChEBI" id="CHEBI:17319"/>
        <dbReference type="ChEBI" id="CHEBI:28938"/>
        <dbReference type="ChEBI" id="CHEBI:57844"/>
        <dbReference type="ChEBI" id="CHEBI:59789"/>
        <dbReference type="ChEBI" id="CHEBI:59904"/>
        <dbReference type="ChEBI" id="CHEBI:85936"/>
        <dbReference type="EC" id="4.3.1.32"/>
    </reaction>
</comment>
<dbReference type="NCBIfam" id="NF004884">
    <property type="entry name" value="PRK06245.1"/>
    <property type="match status" value="1"/>
</dbReference>
<keyword evidence="11" id="KW-0949">S-adenosyl-L-methionine</keyword>
<dbReference type="InterPro" id="IPR019939">
    <property type="entry name" value="CofG_family"/>
</dbReference>
<keyword evidence="14" id="KW-0411">Iron-sulfur</keyword>
<dbReference type="NCBIfam" id="NF006687">
    <property type="entry name" value="PRK09234.1"/>
    <property type="match status" value="1"/>
</dbReference>
<dbReference type="GO" id="GO:0046872">
    <property type="term" value="F:metal ion binding"/>
    <property type="evidence" value="ECO:0007669"/>
    <property type="project" value="UniProtKB-KW"/>
</dbReference>
<dbReference type="SFLD" id="SFLDG01064">
    <property type="entry name" value="F420__menaquinone_cofactor_bio"/>
    <property type="match status" value="2"/>
</dbReference>
<dbReference type="PANTHER" id="PTHR43076:SF1">
    <property type="entry name" value="LIPOYL SYNTHASE 2"/>
    <property type="match status" value="1"/>
</dbReference>
<evidence type="ECO:0000313" key="21">
    <source>
        <dbReference type="Proteomes" id="UP000255467"/>
    </source>
</evidence>
<feature type="domain" description="Radical SAM core" evidence="19">
    <location>
        <begin position="565"/>
        <end position="806"/>
    </location>
</feature>
<evidence type="ECO:0000259" key="19">
    <source>
        <dbReference type="PROSITE" id="PS51918"/>
    </source>
</evidence>
<dbReference type="GO" id="GO:0044689">
    <property type="term" value="F:7,8-didemethyl-8-hydroxy-5-deazariboflavin synthase activity"/>
    <property type="evidence" value="ECO:0007669"/>
    <property type="project" value="UniProtKB-EC"/>
</dbReference>
<feature type="domain" description="Radical SAM core" evidence="19">
    <location>
        <begin position="97"/>
        <end position="341"/>
    </location>
</feature>
<evidence type="ECO:0000256" key="5">
    <source>
        <dbReference type="ARBA" id="ARBA00010826"/>
    </source>
</evidence>
<dbReference type="AlphaFoldDB" id="A0A378Y7E4"/>
<feature type="region of interest" description="Disordered" evidence="18">
    <location>
        <begin position="866"/>
        <end position="886"/>
    </location>
</feature>
<evidence type="ECO:0000256" key="7">
    <source>
        <dbReference type="ARBA" id="ARBA00012289"/>
    </source>
</evidence>
<dbReference type="InterPro" id="IPR013785">
    <property type="entry name" value="Aldolase_TIM"/>
</dbReference>
<dbReference type="InterPro" id="IPR058240">
    <property type="entry name" value="rSAM_sf"/>
</dbReference>
<evidence type="ECO:0000256" key="8">
    <source>
        <dbReference type="ARBA" id="ARBA00022220"/>
    </source>
</evidence>
<evidence type="ECO:0000313" key="20">
    <source>
        <dbReference type="EMBL" id="SUA73142.1"/>
    </source>
</evidence>
<reference evidence="20 21" key="1">
    <citation type="submission" date="2018-06" db="EMBL/GenBank/DDBJ databases">
        <authorList>
            <consortium name="Pathogen Informatics"/>
            <person name="Doyle S."/>
        </authorList>
    </citation>
    <scope>NUCLEOTIDE SEQUENCE [LARGE SCALE GENOMIC DNA]</scope>
    <source>
        <strain evidence="20 21">NCTC1934</strain>
    </source>
</reference>
<evidence type="ECO:0000256" key="9">
    <source>
        <dbReference type="ARBA" id="ARBA00022485"/>
    </source>
</evidence>
<evidence type="ECO:0000256" key="18">
    <source>
        <dbReference type="SAM" id="MobiDB-lite"/>
    </source>
</evidence>
<feature type="compositionally biased region" description="Pro residues" evidence="18">
    <location>
        <begin position="11"/>
        <end position="23"/>
    </location>
</feature>
<dbReference type="Proteomes" id="UP000255467">
    <property type="component" value="Unassembled WGS sequence"/>
</dbReference>
<evidence type="ECO:0000256" key="4">
    <source>
        <dbReference type="ARBA" id="ARBA00010051"/>
    </source>
</evidence>
<feature type="region of interest" description="Disordered" evidence="18">
    <location>
        <begin position="1"/>
        <end position="42"/>
    </location>
</feature>
<dbReference type="SMART" id="SM00729">
    <property type="entry name" value="Elp3"/>
    <property type="match status" value="1"/>
</dbReference>
<dbReference type="GO" id="GO:0141093">
    <property type="term" value="F:5-amino-6-(D-ribitylamino)uracil--L-tyrosine 4-hydroxyphenyl transferase activity"/>
    <property type="evidence" value="ECO:0007669"/>
    <property type="project" value="UniProtKB-EC"/>
</dbReference>
<dbReference type="SFLD" id="SFLDG01389">
    <property type="entry name" value="menaquinone_synthsis_involved"/>
    <property type="match status" value="1"/>
</dbReference>
<dbReference type="OrthoDB" id="9802027at2"/>